<reference evidence="3" key="2">
    <citation type="journal article" date="2021" name="PeerJ">
        <title>Extensive microbial diversity within the chicken gut microbiome revealed by metagenomics and culture.</title>
        <authorList>
            <person name="Gilroy R."/>
            <person name="Ravi A."/>
            <person name="Getino M."/>
            <person name="Pursley I."/>
            <person name="Horton D.L."/>
            <person name="Alikhan N.F."/>
            <person name="Baker D."/>
            <person name="Gharbi K."/>
            <person name="Hall N."/>
            <person name="Watson M."/>
            <person name="Adriaenssens E.M."/>
            <person name="Foster-Nyarko E."/>
            <person name="Jarju S."/>
            <person name="Secka A."/>
            <person name="Antonio M."/>
            <person name="Oren A."/>
            <person name="Chaudhuri R.R."/>
            <person name="La Ragione R."/>
            <person name="Hildebrand F."/>
            <person name="Pallen M.J."/>
        </authorList>
    </citation>
    <scope>NUCLEOTIDE SEQUENCE</scope>
    <source>
        <strain evidence="3">E3-2379</strain>
    </source>
</reference>
<dbReference type="AlphaFoldDB" id="A0A9D9I2B1"/>
<dbReference type="EMBL" id="JADIML010000296">
    <property type="protein sequence ID" value="MBO8464307.1"/>
    <property type="molecule type" value="Genomic_DNA"/>
</dbReference>
<proteinExistence type="predicted"/>
<feature type="domain" description="BD-FAE-like" evidence="2">
    <location>
        <begin position="33"/>
        <end position="218"/>
    </location>
</feature>
<dbReference type="Proteomes" id="UP000823618">
    <property type="component" value="Unassembled WGS sequence"/>
</dbReference>
<evidence type="ECO:0000313" key="4">
    <source>
        <dbReference type="Proteomes" id="UP000823618"/>
    </source>
</evidence>
<dbReference type="InterPro" id="IPR049492">
    <property type="entry name" value="BD-FAE-like_dom"/>
</dbReference>
<reference evidence="3" key="1">
    <citation type="submission" date="2020-10" db="EMBL/GenBank/DDBJ databases">
        <authorList>
            <person name="Gilroy R."/>
        </authorList>
    </citation>
    <scope>NUCLEOTIDE SEQUENCE</scope>
    <source>
        <strain evidence="3">E3-2379</strain>
    </source>
</reference>
<dbReference type="InterPro" id="IPR050300">
    <property type="entry name" value="GDXG_lipolytic_enzyme"/>
</dbReference>
<name>A0A9D9I2B1_9FIRM</name>
<sequence>MIQEKIEIQIDGYEHQAVAHTYFLENFPEMGMEKKRGVVVICPGGGYEMTSDREAEPVAMRFLAMGYHAVVLRYSVYPALYPEALLQVGKVVSSLRENEEQYHIDPEKIILVGFSAGGHLAGSYGVFWRKPFVANTLKVEEETLRPNGMILCYPVITSGEKAHHSSIEHLLGERYDEWKDLMSLEKQVNQDTPKTFLWHTETDDCVPVENSILFFEALHKENIPVEMHIYPVGGHGLSLANKETSIPNGYGVQEECQSWISLVEGWLRHF</sequence>
<gene>
    <name evidence="3" type="ORF">IAC13_10290</name>
</gene>
<dbReference type="PANTHER" id="PTHR48081">
    <property type="entry name" value="AB HYDROLASE SUPERFAMILY PROTEIN C4A8.06C"/>
    <property type="match status" value="1"/>
</dbReference>
<organism evidence="3 4">
    <name type="scientific">Candidatus Scybalomonas excrementavium</name>
    <dbReference type="NCBI Taxonomy" id="2840943"/>
    <lineage>
        <taxon>Bacteria</taxon>
        <taxon>Bacillati</taxon>
        <taxon>Bacillota</taxon>
        <taxon>Clostridia</taxon>
        <taxon>Lachnospirales</taxon>
        <taxon>Lachnospiraceae</taxon>
        <taxon>Lachnospiraceae incertae sedis</taxon>
        <taxon>Candidatus Scybalomonas</taxon>
    </lineage>
</organism>
<evidence type="ECO:0000313" key="3">
    <source>
        <dbReference type="EMBL" id="MBO8464307.1"/>
    </source>
</evidence>
<dbReference type="Pfam" id="PF20434">
    <property type="entry name" value="BD-FAE"/>
    <property type="match status" value="1"/>
</dbReference>
<dbReference type="SUPFAM" id="SSF53474">
    <property type="entry name" value="alpha/beta-Hydrolases"/>
    <property type="match status" value="1"/>
</dbReference>
<protein>
    <submittedName>
        <fullName evidence="3">Alpha/beta hydrolase</fullName>
    </submittedName>
</protein>
<keyword evidence="1 3" id="KW-0378">Hydrolase</keyword>
<accession>A0A9D9I2B1</accession>
<dbReference type="PANTHER" id="PTHR48081:SF6">
    <property type="entry name" value="PEPTIDASE S9 PROLYL OLIGOPEPTIDASE CATALYTIC DOMAIN-CONTAINING PROTEIN"/>
    <property type="match status" value="1"/>
</dbReference>
<comment type="caution">
    <text evidence="3">The sequence shown here is derived from an EMBL/GenBank/DDBJ whole genome shotgun (WGS) entry which is preliminary data.</text>
</comment>
<evidence type="ECO:0000259" key="2">
    <source>
        <dbReference type="Pfam" id="PF20434"/>
    </source>
</evidence>
<dbReference type="GO" id="GO:0016787">
    <property type="term" value="F:hydrolase activity"/>
    <property type="evidence" value="ECO:0007669"/>
    <property type="project" value="UniProtKB-KW"/>
</dbReference>
<evidence type="ECO:0000256" key="1">
    <source>
        <dbReference type="ARBA" id="ARBA00022801"/>
    </source>
</evidence>
<dbReference type="Gene3D" id="3.40.50.1820">
    <property type="entry name" value="alpha/beta hydrolase"/>
    <property type="match status" value="1"/>
</dbReference>
<dbReference type="InterPro" id="IPR029058">
    <property type="entry name" value="AB_hydrolase_fold"/>
</dbReference>